<dbReference type="EMBL" id="FNCN01000018">
    <property type="protein sequence ID" value="SDH56562.1"/>
    <property type="molecule type" value="Genomic_DNA"/>
</dbReference>
<feature type="signal peptide" evidence="1">
    <location>
        <begin position="1"/>
        <end position="25"/>
    </location>
</feature>
<dbReference type="STRING" id="504805.SAMN05421505_11837"/>
<evidence type="ECO:0000256" key="1">
    <source>
        <dbReference type="SAM" id="SignalP"/>
    </source>
</evidence>
<accession>A0A1G8DFV3</accession>
<name>A0A1G8DFV3_9ACTN</name>
<protein>
    <submittedName>
        <fullName evidence="2">Uncharacterized protein</fullName>
    </submittedName>
</protein>
<dbReference type="Proteomes" id="UP000198923">
    <property type="component" value="Unassembled WGS sequence"/>
</dbReference>
<keyword evidence="1" id="KW-0732">Signal</keyword>
<reference evidence="2 3" key="1">
    <citation type="submission" date="2016-10" db="EMBL/GenBank/DDBJ databases">
        <authorList>
            <person name="de Groot N.N."/>
        </authorList>
    </citation>
    <scope>NUCLEOTIDE SEQUENCE [LARGE SCALE GENOMIC DNA]</scope>
    <source>
        <strain evidence="2 3">CPCC 201354</strain>
    </source>
</reference>
<keyword evidence="3" id="KW-1185">Reference proteome</keyword>
<sequence>MLSRLVFSALAAAITATVASPLAQADASMLIAKTYSAHVKCTRVHIKDNNGAGFVDGYGRAKTKPAAVTAAKKDAKTK</sequence>
<evidence type="ECO:0000313" key="3">
    <source>
        <dbReference type="Proteomes" id="UP000198923"/>
    </source>
</evidence>
<feature type="chain" id="PRO_5011495250" evidence="1">
    <location>
        <begin position="26"/>
        <end position="78"/>
    </location>
</feature>
<proteinExistence type="predicted"/>
<organism evidence="2 3">
    <name type="scientific">Sinosporangium album</name>
    <dbReference type="NCBI Taxonomy" id="504805"/>
    <lineage>
        <taxon>Bacteria</taxon>
        <taxon>Bacillati</taxon>
        <taxon>Actinomycetota</taxon>
        <taxon>Actinomycetes</taxon>
        <taxon>Streptosporangiales</taxon>
        <taxon>Streptosporangiaceae</taxon>
        <taxon>Sinosporangium</taxon>
    </lineage>
</organism>
<dbReference type="AlphaFoldDB" id="A0A1G8DFV3"/>
<gene>
    <name evidence="2" type="ORF">SAMN05421505_11837</name>
</gene>
<evidence type="ECO:0000313" key="2">
    <source>
        <dbReference type="EMBL" id="SDH56562.1"/>
    </source>
</evidence>